<feature type="chain" id="PRO_5045000399" evidence="2">
    <location>
        <begin position="28"/>
        <end position="596"/>
    </location>
</feature>
<proteinExistence type="inferred from homology"/>
<dbReference type="Pfam" id="PF01476">
    <property type="entry name" value="LysM"/>
    <property type="match status" value="1"/>
</dbReference>
<dbReference type="Gene3D" id="3.10.350.10">
    <property type="entry name" value="LysM domain"/>
    <property type="match status" value="1"/>
</dbReference>
<dbReference type="PANTHER" id="PTHR11575">
    <property type="entry name" value="5'-NUCLEOTIDASE-RELATED"/>
    <property type="match status" value="1"/>
</dbReference>
<dbReference type="Gene3D" id="3.60.21.10">
    <property type="match status" value="1"/>
</dbReference>
<dbReference type="SUPFAM" id="SSF55816">
    <property type="entry name" value="5'-nucleotidase (syn. UDP-sugar hydrolase), C-terminal domain"/>
    <property type="match status" value="1"/>
</dbReference>
<keyword evidence="1 2" id="KW-0732">Signal</keyword>
<evidence type="ECO:0000313" key="4">
    <source>
        <dbReference type="EMBL" id="WZL69708.1"/>
    </source>
</evidence>
<protein>
    <submittedName>
        <fullName evidence="4">5'-nucleotidase C-terminal domain-containing protein</fullName>
    </submittedName>
</protein>
<dbReference type="SUPFAM" id="SSF54106">
    <property type="entry name" value="LysM domain"/>
    <property type="match status" value="1"/>
</dbReference>
<name>A0ABZ2Y2X4_9FIRM</name>
<dbReference type="Pfam" id="PF02872">
    <property type="entry name" value="5_nucleotid_C"/>
    <property type="match status" value="1"/>
</dbReference>
<dbReference type="SMART" id="SM00257">
    <property type="entry name" value="LysM"/>
    <property type="match status" value="1"/>
</dbReference>
<dbReference type="EMBL" id="CP121687">
    <property type="protein sequence ID" value="WZL69708.1"/>
    <property type="molecule type" value="Genomic_DNA"/>
</dbReference>
<accession>A0ABZ2Y2X4</accession>
<dbReference type="InterPro" id="IPR036779">
    <property type="entry name" value="LysM_dom_sf"/>
</dbReference>
<dbReference type="InterPro" id="IPR029052">
    <property type="entry name" value="Metallo-depent_PP-like"/>
</dbReference>
<dbReference type="CDD" id="cd00845">
    <property type="entry name" value="MPP_UshA_N_like"/>
    <property type="match status" value="1"/>
</dbReference>
<dbReference type="RefSeq" id="WP_341876696.1">
    <property type="nucleotide sequence ID" value="NZ_CP121687.1"/>
</dbReference>
<dbReference type="Proteomes" id="UP001486565">
    <property type="component" value="Chromosome"/>
</dbReference>
<dbReference type="InterPro" id="IPR018392">
    <property type="entry name" value="LysM"/>
</dbReference>
<dbReference type="InterPro" id="IPR036907">
    <property type="entry name" value="5'-Nucleotdase_C_sf"/>
</dbReference>
<evidence type="ECO:0000313" key="5">
    <source>
        <dbReference type="Proteomes" id="UP001486565"/>
    </source>
</evidence>
<feature type="domain" description="LysM" evidence="3">
    <location>
        <begin position="549"/>
        <end position="593"/>
    </location>
</feature>
<organism evidence="4 5">
    <name type="scientific">Defluviitalea saccharophila</name>
    <dbReference type="NCBI Taxonomy" id="879970"/>
    <lineage>
        <taxon>Bacteria</taxon>
        <taxon>Bacillati</taxon>
        <taxon>Bacillota</taxon>
        <taxon>Clostridia</taxon>
        <taxon>Lachnospirales</taxon>
        <taxon>Defluviitaleaceae</taxon>
        <taxon>Defluviitalea</taxon>
    </lineage>
</organism>
<dbReference type="InterPro" id="IPR004843">
    <property type="entry name" value="Calcineurin-like_PHP"/>
</dbReference>
<dbReference type="PANTHER" id="PTHR11575:SF24">
    <property type="entry name" value="5'-NUCLEOTIDASE"/>
    <property type="match status" value="1"/>
</dbReference>
<reference evidence="4 5" key="1">
    <citation type="submission" date="2023-03" db="EMBL/GenBank/DDBJ databases">
        <title>Novel Species.</title>
        <authorList>
            <person name="Ma S."/>
        </authorList>
    </citation>
    <scope>NUCLEOTIDE SEQUENCE [LARGE SCALE GENOMIC DNA]</scope>
    <source>
        <strain evidence="4 5">LIND6LT2</strain>
    </source>
</reference>
<comment type="similarity">
    <text evidence="2">Belongs to the 5'-nucleotidase family.</text>
</comment>
<dbReference type="CDD" id="cd00118">
    <property type="entry name" value="LysM"/>
    <property type="match status" value="1"/>
</dbReference>
<gene>
    <name evidence="4" type="ORF">QBE51_13120</name>
</gene>
<dbReference type="InterPro" id="IPR006146">
    <property type="entry name" value="5'-Nucleotdase_CS"/>
</dbReference>
<keyword evidence="5" id="KW-1185">Reference proteome</keyword>
<evidence type="ECO:0000256" key="2">
    <source>
        <dbReference type="RuleBase" id="RU362119"/>
    </source>
</evidence>
<keyword evidence="2" id="KW-0547">Nucleotide-binding</keyword>
<dbReference type="PRINTS" id="PR01607">
    <property type="entry name" value="APYRASEFAMLY"/>
</dbReference>
<dbReference type="SUPFAM" id="SSF56300">
    <property type="entry name" value="Metallo-dependent phosphatases"/>
    <property type="match status" value="1"/>
</dbReference>
<sequence length="596" mass="63906">MDFKFKKVFSMLIMLAMVVGLVFTPTAAVNAEEGNVTTVTIVHTNDTHSRVNDGVGFPKISSKVKALKEANPNVILVDAGDTFHGQTFATISKGESIVKVMNAVGYDVMTPGNHDFNYGQGRLLELAGLAQFPIVSANVVKADGTTLLEPYVIKEVGGLKIGIFGLSTPETAVKTNPKNVEGLTFADPVETAKKMVKELQAKDVDAIIALMHLGIDKESTDTSYRVRDNVEGIDLIIDGHSHSTLDTIDNEGKTTKIVSTGEYNNNLGIVNLTFENGELKSVEPVVFSSEAAAELEADAQISDLIAAVTEENKVITSVVVGKTDVVLDGAREHVRGGETNLSNLITDAMLTLSGADMAITNGGGIRASIDAGDITMEEVITVLPFGNYVIVKEYTGAQILAALEHGTASYPELAGGFAQVAGATFTLDLNKEAGKRVSNVKINGVPLDLNKTYKVATNDFMAVGGDGYEMLKEGKLVAELSALDEILIEYIQSLESIPAEVRPRMTVIEKTVQEEPAEEAVKENIPEPVKEEAKPVPVVEQPKEDKATQTYVVKSGDVLWKIAAKFGLKWEKIAEANNLKNPHLIFPGQKLAIPAN</sequence>
<dbReference type="InterPro" id="IPR006179">
    <property type="entry name" value="5_nucleotidase/apyrase"/>
</dbReference>
<keyword evidence="2" id="KW-0378">Hydrolase</keyword>
<dbReference type="PROSITE" id="PS51782">
    <property type="entry name" value="LYSM"/>
    <property type="match status" value="1"/>
</dbReference>
<dbReference type="Gene3D" id="3.90.780.10">
    <property type="entry name" value="5'-Nucleotidase, C-terminal domain"/>
    <property type="match status" value="1"/>
</dbReference>
<dbReference type="InterPro" id="IPR008334">
    <property type="entry name" value="5'-Nucleotdase_C"/>
</dbReference>
<feature type="signal peptide" evidence="2">
    <location>
        <begin position="1"/>
        <end position="27"/>
    </location>
</feature>
<dbReference type="Pfam" id="PF00149">
    <property type="entry name" value="Metallophos"/>
    <property type="match status" value="1"/>
</dbReference>
<evidence type="ECO:0000259" key="3">
    <source>
        <dbReference type="PROSITE" id="PS51782"/>
    </source>
</evidence>
<evidence type="ECO:0000256" key="1">
    <source>
        <dbReference type="ARBA" id="ARBA00022729"/>
    </source>
</evidence>
<dbReference type="PROSITE" id="PS00785">
    <property type="entry name" value="5_NUCLEOTIDASE_1"/>
    <property type="match status" value="1"/>
</dbReference>